<proteinExistence type="predicted"/>
<gene>
    <name evidence="1" type="ordered locus">Cphy_2188</name>
</gene>
<reference evidence="2" key="1">
    <citation type="submission" date="2007-11" db="EMBL/GenBank/DDBJ databases">
        <title>Complete genome sequence of Clostridium phytofermentans ISDg.</title>
        <authorList>
            <person name="Leschine S.B."/>
            <person name="Warnick T.A."/>
            <person name="Blanchard J.L."/>
            <person name="Schnell D.J."/>
            <person name="Petit E.L."/>
            <person name="LaTouf W.G."/>
            <person name="Copeland A."/>
            <person name="Lucas S."/>
            <person name="Lapidus A."/>
            <person name="Barry K."/>
            <person name="Glavina del Rio T."/>
            <person name="Dalin E."/>
            <person name="Tice H."/>
            <person name="Pitluck S."/>
            <person name="Kiss H."/>
            <person name="Brettin T."/>
            <person name="Bruce D."/>
            <person name="Detter J.C."/>
            <person name="Han C."/>
            <person name="Kuske C."/>
            <person name="Schmutz J."/>
            <person name="Larimer F."/>
            <person name="Land M."/>
            <person name="Hauser L."/>
            <person name="Kyrpides N."/>
            <person name="Kim E.A."/>
            <person name="Richardson P."/>
        </authorList>
    </citation>
    <scope>NUCLEOTIDE SEQUENCE [LARGE SCALE GENOMIC DNA]</scope>
    <source>
        <strain evidence="2">ATCC 700394 / DSM 18823 / ISDg</strain>
    </source>
</reference>
<dbReference type="RefSeq" id="WP_012200208.1">
    <property type="nucleotide sequence ID" value="NC_010001.1"/>
</dbReference>
<accession>A9KJE2</accession>
<dbReference type="AlphaFoldDB" id="A9KJE2"/>
<dbReference type="Proteomes" id="UP000000370">
    <property type="component" value="Chromosome"/>
</dbReference>
<evidence type="ECO:0000313" key="2">
    <source>
        <dbReference type="Proteomes" id="UP000000370"/>
    </source>
</evidence>
<organism evidence="1 2">
    <name type="scientific">Lachnoclostridium phytofermentans (strain ATCC 700394 / DSM 18823 / ISDg)</name>
    <name type="common">Clostridium phytofermentans</name>
    <dbReference type="NCBI Taxonomy" id="357809"/>
    <lineage>
        <taxon>Bacteria</taxon>
        <taxon>Bacillati</taxon>
        <taxon>Bacillota</taxon>
        <taxon>Clostridia</taxon>
        <taxon>Lachnospirales</taxon>
        <taxon>Lachnospiraceae</taxon>
    </lineage>
</organism>
<dbReference type="eggNOG" id="ENOG5033AM7">
    <property type="taxonomic scope" value="Bacteria"/>
</dbReference>
<dbReference type="KEGG" id="cpy:Cphy_2188"/>
<sequence>MKKKSTKNIKFIKIVTEKEALYDGSFLELPIPDQVIIDKSILFYNDPTPCFIHRSAVRNRLLSEMEHELLSCEDVNSNCTFYSEQLPLFLRYTSFPPAATIEIRFT</sequence>
<name>A9KJE2_LACP7</name>
<keyword evidence="2" id="KW-1185">Reference proteome</keyword>
<evidence type="ECO:0000313" key="1">
    <source>
        <dbReference type="EMBL" id="ABX42554.1"/>
    </source>
</evidence>
<dbReference type="HOGENOM" id="CLU_2218513_0_0_9"/>
<dbReference type="OrthoDB" id="2067266at2"/>
<dbReference type="EMBL" id="CP000885">
    <property type="protein sequence ID" value="ABX42554.1"/>
    <property type="molecule type" value="Genomic_DNA"/>
</dbReference>
<protein>
    <submittedName>
        <fullName evidence="1">Uncharacterized protein</fullName>
    </submittedName>
</protein>